<dbReference type="OrthoDB" id="2376882at2"/>
<dbReference type="EMBL" id="BAUU01000036">
    <property type="protein sequence ID" value="GAE32463.1"/>
    <property type="molecule type" value="Genomic_DNA"/>
</dbReference>
<protein>
    <recommendedName>
        <fullName evidence="3">YolD-like protein</fullName>
    </recommendedName>
</protein>
<dbReference type="RefSeq" id="WP_052016128.1">
    <property type="nucleotide sequence ID" value="NZ_BAUU01000036.1"/>
</dbReference>
<reference evidence="1" key="1">
    <citation type="journal article" date="2014" name="Genome Announc.">
        <title>Draft Genome Sequences of Three Alkaliphilic Bacillus Strains, Bacillus wakoensis JCM 9140T, Bacillus akibai JCM 9157T, and Bacillus hemicellulosilyticus JCM 9152T.</title>
        <authorList>
            <person name="Yuki M."/>
            <person name="Oshima K."/>
            <person name="Suda W."/>
            <person name="Oshida Y."/>
            <person name="Kitamura K."/>
            <person name="Iida T."/>
            <person name="Hattori M."/>
            <person name="Ohkuma M."/>
        </authorList>
    </citation>
    <scope>NUCLEOTIDE SEQUENCE [LARGE SCALE GENOMIC DNA]</scope>
    <source>
        <strain evidence="1">JCM 9152</strain>
    </source>
</reference>
<name>W4QLF6_9BACI</name>
<dbReference type="AlphaFoldDB" id="W4QLF6"/>
<comment type="caution">
    <text evidence="1">The sequence shown here is derived from an EMBL/GenBank/DDBJ whole genome shotgun (WGS) entry which is preliminary data.</text>
</comment>
<dbReference type="PANTHER" id="PTHR40051">
    <property type="entry name" value="IG HYPOTHETICAL 15966"/>
    <property type="match status" value="1"/>
</dbReference>
<proteinExistence type="predicted"/>
<dbReference type="InterPro" id="IPR014962">
    <property type="entry name" value="YolD"/>
</dbReference>
<evidence type="ECO:0000313" key="2">
    <source>
        <dbReference type="Proteomes" id="UP000018895"/>
    </source>
</evidence>
<dbReference type="Pfam" id="PF08863">
    <property type="entry name" value="YolD"/>
    <property type="match status" value="1"/>
</dbReference>
<evidence type="ECO:0000313" key="1">
    <source>
        <dbReference type="EMBL" id="GAE32463.1"/>
    </source>
</evidence>
<gene>
    <name evidence="1" type="ORF">JCM9152_3998</name>
</gene>
<accession>W4QLF6</accession>
<dbReference type="PANTHER" id="PTHR40051:SF1">
    <property type="entry name" value="YOLD-LIKE FAMILY PROTEIN"/>
    <property type="match status" value="1"/>
</dbReference>
<dbReference type="Proteomes" id="UP000018895">
    <property type="component" value="Unassembled WGS sequence"/>
</dbReference>
<organism evidence="1 2">
    <name type="scientific">Halalkalibacter hemicellulosilyticusJCM 9152</name>
    <dbReference type="NCBI Taxonomy" id="1236971"/>
    <lineage>
        <taxon>Bacteria</taxon>
        <taxon>Bacillati</taxon>
        <taxon>Bacillota</taxon>
        <taxon>Bacilli</taxon>
        <taxon>Bacillales</taxon>
        <taxon>Bacillaceae</taxon>
        <taxon>Halalkalibacter</taxon>
    </lineage>
</organism>
<dbReference type="STRING" id="1236971.JCM9152_3998"/>
<keyword evidence="2" id="KW-1185">Reference proteome</keyword>
<evidence type="ECO:0008006" key="3">
    <source>
        <dbReference type="Google" id="ProtNLM"/>
    </source>
</evidence>
<sequence length="110" mass="13080">MEKLQRGNKLWEMKFVLPEHTAALKQWREAQDKISKPTLDEQELMEIGHVVMDSLKHELEVNVIYWEDGDFCEVVGVVERVDRYEKYIKLRTEDDILTIKVDCLMSVERV</sequence>